<feature type="compositionally biased region" description="Low complexity" evidence="1">
    <location>
        <begin position="51"/>
        <end position="81"/>
    </location>
</feature>
<accession>A0A814MM68</accession>
<gene>
    <name evidence="3" type="ORF">BYL167_LOCUS31093</name>
    <name evidence="2" type="ORF">CJN711_LOCUS6231</name>
</gene>
<feature type="compositionally biased region" description="Basic and acidic residues" evidence="1">
    <location>
        <begin position="1"/>
        <end position="24"/>
    </location>
</feature>
<dbReference type="EMBL" id="CAJNOV010001850">
    <property type="protein sequence ID" value="CAF1081695.1"/>
    <property type="molecule type" value="Genomic_DNA"/>
</dbReference>
<protein>
    <submittedName>
        <fullName evidence="2">Uncharacterized protein</fullName>
    </submittedName>
</protein>
<feature type="region of interest" description="Disordered" evidence="1">
    <location>
        <begin position="1"/>
        <end position="81"/>
    </location>
</feature>
<comment type="caution">
    <text evidence="2">The sequence shown here is derived from an EMBL/GenBank/DDBJ whole genome shotgun (WGS) entry which is preliminary data.</text>
</comment>
<sequence length="81" mass="8934">HHSDTLSERLLRHEAEGRRLKQELAQRSQHNNNNHPILHSIHSSPPTAVTSAHISSSSSPFNPIHSSPNHQSISSSQFSSA</sequence>
<dbReference type="AlphaFoldDB" id="A0A814MM68"/>
<evidence type="ECO:0000313" key="3">
    <source>
        <dbReference type="EMBL" id="CAF4389748.1"/>
    </source>
</evidence>
<dbReference type="Proteomes" id="UP000663855">
    <property type="component" value="Unassembled WGS sequence"/>
</dbReference>
<name>A0A814MM68_9BILA</name>
<evidence type="ECO:0000256" key="1">
    <source>
        <dbReference type="SAM" id="MobiDB-lite"/>
    </source>
</evidence>
<reference evidence="2" key="1">
    <citation type="submission" date="2021-02" db="EMBL/GenBank/DDBJ databases">
        <authorList>
            <person name="Nowell W R."/>
        </authorList>
    </citation>
    <scope>NUCLEOTIDE SEQUENCE</scope>
</reference>
<feature type="non-terminal residue" evidence="2">
    <location>
        <position position="1"/>
    </location>
</feature>
<feature type="compositionally biased region" description="Polar residues" evidence="1">
    <location>
        <begin position="25"/>
        <end position="50"/>
    </location>
</feature>
<evidence type="ECO:0000313" key="4">
    <source>
        <dbReference type="Proteomes" id="UP000663855"/>
    </source>
</evidence>
<evidence type="ECO:0000313" key="2">
    <source>
        <dbReference type="EMBL" id="CAF1081695.1"/>
    </source>
</evidence>
<organism evidence="2 4">
    <name type="scientific">Rotaria magnacalcarata</name>
    <dbReference type="NCBI Taxonomy" id="392030"/>
    <lineage>
        <taxon>Eukaryota</taxon>
        <taxon>Metazoa</taxon>
        <taxon>Spiralia</taxon>
        <taxon>Gnathifera</taxon>
        <taxon>Rotifera</taxon>
        <taxon>Eurotatoria</taxon>
        <taxon>Bdelloidea</taxon>
        <taxon>Philodinida</taxon>
        <taxon>Philodinidae</taxon>
        <taxon>Rotaria</taxon>
    </lineage>
</organism>
<proteinExistence type="predicted"/>
<dbReference type="Proteomes" id="UP000681967">
    <property type="component" value="Unassembled WGS sequence"/>
</dbReference>
<dbReference type="EMBL" id="CAJOBH010053409">
    <property type="protein sequence ID" value="CAF4389748.1"/>
    <property type="molecule type" value="Genomic_DNA"/>
</dbReference>
<feature type="non-terminal residue" evidence="2">
    <location>
        <position position="81"/>
    </location>
</feature>